<reference evidence="2" key="1">
    <citation type="submission" date="2025-08" db="UniProtKB">
        <authorList>
            <consortium name="RefSeq"/>
        </authorList>
    </citation>
    <scope>IDENTIFICATION</scope>
</reference>
<dbReference type="InterPro" id="IPR011993">
    <property type="entry name" value="PH-like_dom_sf"/>
</dbReference>
<gene>
    <name evidence="2" type="primary">LOC115217527</name>
</gene>
<dbReference type="Gene3D" id="2.30.29.30">
    <property type="entry name" value="Pleckstrin-homology domain (PH domain)/Phosphotyrosine-binding domain (PTB)"/>
    <property type="match status" value="1"/>
</dbReference>
<dbReference type="SMART" id="SM00233">
    <property type="entry name" value="PH"/>
    <property type="match status" value="1"/>
</dbReference>
<evidence type="ECO:0000313" key="2">
    <source>
        <dbReference type="RefSeq" id="XP_029643109.1"/>
    </source>
</evidence>
<dbReference type="PANTHER" id="PTHR14336">
    <property type="entry name" value="TANDEM PH DOMAIN CONTAINING PROTEIN"/>
    <property type="match status" value="1"/>
</dbReference>
<accession>A0A6P7SXM1</accession>
<dbReference type="SUPFAM" id="SSF50729">
    <property type="entry name" value="PH domain-like"/>
    <property type="match status" value="1"/>
</dbReference>
<proteinExistence type="predicted"/>
<dbReference type="Proteomes" id="UP000515154">
    <property type="component" value="Linkage group LG11"/>
</dbReference>
<dbReference type="CDD" id="cd00821">
    <property type="entry name" value="PH"/>
    <property type="match status" value="1"/>
</dbReference>
<dbReference type="AlphaFoldDB" id="A0A6P7SXM1"/>
<keyword evidence="1" id="KW-1185">Reference proteome</keyword>
<name>A0A6P7SXM1_9MOLL</name>
<dbReference type="PROSITE" id="PS50003">
    <property type="entry name" value="PH_DOMAIN"/>
    <property type="match status" value="1"/>
</dbReference>
<evidence type="ECO:0000313" key="1">
    <source>
        <dbReference type="Proteomes" id="UP000515154"/>
    </source>
</evidence>
<dbReference type="InterPro" id="IPR051707">
    <property type="entry name" value="PI-Interact_SigTrans_Reg"/>
</dbReference>
<dbReference type="Pfam" id="PF00169">
    <property type="entry name" value="PH"/>
    <property type="match status" value="1"/>
</dbReference>
<organism evidence="1 2">
    <name type="scientific">Octopus sinensis</name>
    <name type="common">East Asian common octopus</name>
    <dbReference type="NCBI Taxonomy" id="2607531"/>
    <lineage>
        <taxon>Eukaryota</taxon>
        <taxon>Metazoa</taxon>
        <taxon>Spiralia</taxon>
        <taxon>Lophotrochozoa</taxon>
        <taxon>Mollusca</taxon>
        <taxon>Cephalopoda</taxon>
        <taxon>Coleoidea</taxon>
        <taxon>Octopodiformes</taxon>
        <taxon>Octopoda</taxon>
        <taxon>Incirrata</taxon>
        <taxon>Octopodidae</taxon>
        <taxon>Octopus</taxon>
    </lineage>
</organism>
<sequence length="199" mass="22144">MASDVEKANSVFVSVAPTSSSTETTVLSPSSDASTSKSSEVTTVTSSNSFTNSIASSSTTTTNNTATTTTKSGLRMKEGEADEDDDHNNMSNERKGWLMKRSRLSHKWKRKWFLLKNADLFYGNDPQSTSKRISLVNAEISESHMDKKSYAFRIKPRNHRRAFYIHAENELEQNNWMQAICFAKAAGRLGDNSQACVLQ</sequence>
<dbReference type="InterPro" id="IPR001849">
    <property type="entry name" value="PH_domain"/>
</dbReference>
<dbReference type="RefSeq" id="XP_029643109.1">
    <property type="nucleotide sequence ID" value="XM_029787249.2"/>
</dbReference>
<dbReference type="KEGG" id="osn:115217527"/>
<protein>
    <submittedName>
        <fullName evidence="2">Pleckstrin homology domain-containing protein 1-like</fullName>
    </submittedName>
</protein>